<organism evidence="2 3">
    <name type="scientific">Cladophialophora immunda</name>
    <dbReference type="NCBI Taxonomy" id="569365"/>
    <lineage>
        <taxon>Eukaryota</taxon>
        <taxon>Fungi</taxon>
        <taxon>Dikarya</taxon>
        <taxon>Ascomycota</taxon>
        <taxon>Pezizomycotina</taxon>
        <taxon>Eurotiomycetes</taxon>
        <taxon>Chaetothyriomycetidae</taxon>
        <taxon>Chaetothyriales</taxon>
        <taxon>Herpotrichiellaceae</taxon>
        <taxon>Cladophialophora</taxon>
    </lineage>
</organism>
<evidence type="ECO:0000256" key="1">
    <source>
        <dbReference type="SAM" id="MobiDB-lite"/>
    </source>
</evidence>
<keyword evidence="3" id="KW-1185">Reference proteome</keyword>
<dbReference type="EMBL" id="KN847044">
    <property type="protein sequence ID" value="KIW25581.1"/>
    <property type="molecule type" value="Genomic_DNA"/>
</dbReference>
<feature type="region of interest" description="Disordered" evidence="1">
    <location>
        <begin position="1"/>
        <end position="22"/>
    </location>
</feature>
<evidence type="ECO:0000313" key="3">
    <source>
        <dbReference type="Proteomes" id="UP000054466"/>
    </source>
</evidence>
<evidence type="ECO:0000313" key="2">
    <source>
        <dbReference type="EMBL" id="KIW25581.1"/>
    </source>
</evidence>
<dbReference type="HOGENOM" id="CLU_1825091_0_0_1"/>
<dbReference type="RefSeq" id="XP_016245797.1">
    <property type="nucleotide sequence ID" value="XM_016395941.1"/>
</dbReference>
<gene>
    <name evidence="2" type="ORF">PV07_08747</name>
</gene>
<dbReference type="VEuPathDB" id="FungiDB:PV07_08747"/>
<name>A0A0D1ZCW6_9EURO</name>
<proteinExistence type="predicted"/>
<dbReference type="Proteomes" id="UP000054466">
    <property type="component" value="Unassembled WGS sequence"/>
</dbReference>
<accession>A0A0D1ZCW6</accession>
<dbReference type="GeneID" id="27347941"/>
<sequence length="141" mass="15802">MTLQIGDRRGRKRKRNTVAGDKIHLKEREGGIGTELRRFKNSSGDDAEVVDLDINNTTNEMDLNDELDEDEGQDDALALMRRGEEVGKDEQTTVPVSPQRASERLLQMRLRPSAKVARIALVNARDVFVVFVSQDPAKVLS</sequence>
<dbReference type="AlphaFoldDB" id="A0A0D1ZCW6"/>
<reference evidence="2 3" key="1">
    <citation type="submission" date="2015-01" db="EMBL/GenBank/DDBJ databases">
        <title>The Genome Sequence of Cladophialophora immunda CBS83496.</title>
        <authorList>
            <consortium name="The Broad Institute Genomics Platform"/>
            <person name="Cuomo C."/>
            <person name="de Hoog S."/>
            <person name="Gorbushina A."/>
            <person name="Stielow B."/>
            <person name="Teixiera M."/>
            <person name="Abouelleil A."/>
            <person name="Chapman S.B."/>
            <person name="Priest M."/>
            <person name="Young S.K."/>
            <person name="Wortman J."/>
            <person name="Nusbaum C."/>
            <person name="Birren B."/>
        </authorList>
    </citation>
    <scope>NUCLEOTIDE SEQUENCE [LARGE SCALE GENOMIC DNA]</scope>
    <source>
        <strain evidence="2 3">CBS 83496</strain>
    </source>
</reference>
<protein>
    <submittedName>
        <fullName evidence="2">Uncharacterized protein</fullName>
    </submittedName>
</protein>
<dbReference type="STRING" id="569365.A0A0D1ZCW6"/>